<evidence type="ECO:0008006" key="4">
    <source>
        <dbReference type="Google" id="ProtNLM"/>
    </source>
</evidence>
<dbReference type="AlphaFoldDB" id="A0A089M1C7"/>
<keyword evidence="3" id="KW-1185">Reference proteome</keyword>
<dbReference type="Proteomes" id="UP000029500">
    <property type="component" value="Chromosome"/>
</dbReference>
<feature type="transmembrane region" description="Helical" evidence="1">
    <location>
        <begin position="216"/>
        <end position="235"/>
    </location>
</feature>
<dbReference type="eggNOG" id="COG4200">
    <property type="taxonomic scope" value="Bacteria"/>
</dbReference>
<dbReference type="OrthoDB" id="9781996at2"/>
<protein>
    <recommendedName>
        <fullName evidence="4">Lantibiotic ABC transporter permease</fullName>
    </recommendedName>
</protein>
<proteinExistence type="predicted"/>
<feature type="transmembrane region" description="Helical" evidence="1">
    <location>
        <begin position="53"/>
        <end position="79"/>
    </location>
</feature>
<dbReference type="Pfam" id="PF12730">
    <property type="entry name" value="ABC2_membrane_4"/>
    <property type="match status" value="1"/>
</dbReference>
<evidence type="ECO:0000256" key="1">
    <source>
        <dbReference type="SAM" id="Phobius"/>
    </source>
</evidence>
<accession>A0A089M1C7</accession>
<feature type="transmembrane region" description="Helical" evidence="1">
    <location>
        <begin position="12"/>
        <end position="33"/>
    </location>
</feature>
<dbReference type="HOGENOM" id="CLU_086622_5_0_9"/>
<reference evidence="2 3" key="1">
    <citation type="submission" date="2014-08" db="EMBL/GenBank/DDBJ databases">
        <title>Comparative genomics of the Paenibacillus odorifer group.</title>
        <authorList>
            <person name="den Bakker H.C."/>
            <person name="Tsai Y.-C."/>
            <person name="Martin N."/>
            <person name="Korlach J."/>
            <person name="Wiedmann M."/>
        </authorList>
    </citation>
    <scope>NUCLEOTIDE SEQUENCE [LARGE SCALE GENOMIC DNA]</scope>
    <source>
        <strain evidence="2 3">DSM 15220</strain>
    </source>
</reference>
<name>A0A089M1C7_9BACL</name>
<feature type="transmembrane region" description="Helical" evidence="1">
    <location>
        <begin position="100"/>
        <end position="125"/>
    </location>
</feature>
<dbReference type="EMBL" id="CP009287">
    <property type="protein sequence ID" value="AIQ66967.1"/>
    <property type="molecule type" value="Genomic_DNA"/>
</dbReference>
<feature type="transmembrane region" description="Helical" evidence="1">
    <location>
        <begin position="137"/>
        <end position="160"/>
    </location>
</feature>
<keyword evidence="1" id="KW-0472">Membrane</keyword>
<feature type="transmembrane region" description="Helical" evidence="1">
    <location>
        <begin position="172"/>
        <end position="196"/>
    </location>
</feature>
<keyword evidence="1" id="KW-1133">Transmembrane helix</keyword>
<organism evidence="2 3">
    <name type="scientific">Paenibacillus graminis</name>
    <dbReference type="NCBI Taxonomy" id="189425"/>
    <lineage>
        <taxon>Bacteria</taxon>
        <taxon>Bacillati</taxon>
        <taxon>Bacillota</taxon>
        <taxon>Bacilli</taxon>
        <taxon>Bacillales</taxon>
        <taxon>Paenibacillaceae</taxon>
        <taxon>Paenibacillus</taxon>
    </lineage>
</organism>
<dbReference type="KEGG" id="pgm:PGRAT_04385"/>
<keyword evidence="1" id="KW-0812">Transmembrane</keyword>
<gene>
    <name evidence="2" type="ORF">PGRAT_04385</name>
</gene>
<dbReference type="STRING" id="189425.PGRAT_04385"/>
<dbReference type="CDD" id="cd21809">
    <property type="entry name" value="ABC-2_lan_permease-like"/>
    <property type="match status" value="1"/>
</dbReference>
<evidence type="ECO:0000313" key="3">
    <source>
        <dbReference type="Proteomes" id="UP000029500"/>
    </source>
</evidence>
<evidence type="ECO:0000313" key="2">
    <source>
        <dbReference type="EMBL" id="AIQ66967.1"/>
    </source>
</evidence>
<dbReference type="RefSeq" id="WP_025703776.1">
    <property type="nucleotide sequence ID" value="NZ_CP009287.1"/>
</dbReference>
<sequence length="246" mass="27205">MEDLMKAERMKLQYPVLFILFLIGALGTVMLGINSLNSENFAGFYVRGWKTFYLHMASFHGLFLYPLYAGVLASFLCRYEHINGGWKQLFCLPIPRSRVYYAKLGTLMLLLGLIQLLFAGSYLLAGELLQLGNDLDFTGLIIGTVGGWLALLPFAALQLWVSMRLKSFVSSLILSASIVIANIVLTGLHASVGAWFPSTTAYYAMYPRGTALSPRLDVIPFILIVAATSAAYIWAGRRSLMRGAQL</sequence>